<dbReference type="Proteomes" id="UP000703269">
    <property type="component" value="Unassembled WGS sequence"/>
</dbReference>
<reference evidence="6 7" key="1">
    <citation type="submission" date="2021-08" db="EMBL/GenBank/DDBJ databases">
        <title>Draft Genome Sequence of Phanerochaete sordida strain YK-624.</title>
        <authorList>
            <person name="Mori T."/>
            <person name="Dohra H."/>
            <person name="Suzuki T."/>
            <person name="Kawagishi H."/>
            <person name="Hirai H."/>
        </authorList>
    </citation>
    <scope>NUCLEOTIDE SEQUENCE [LARGE SCALE GENOMIC DNA]</scope>
    <source>
        <strain evidence="6 7">YK-624</strain>
    </source>
</reference>
<dbReference type="PROSITE" id="PS01360">
    <property type="entry name" value="ZF_MYND_1"/>
    <property type="match status" value="1"/>
</dbReference>
<protein>
    <submittedName>
        <fullName evidence="6">Zinc finger MYND domain-containing protein</fullName>
    </submittedName>
</protein>
<evidence type="ECO:0000313" key="7">
    <source>
        <dbReference type="Proteomes" id="UP000703269"/>
    </source>
</evidence>
<proteinExistence type="predicted"/>
<dbReference type="SUPFAM" id="SSF144232">
    <property type="entry name" value="HIT/MYND zinc finger-like"/>
    <property type="match status" value="1"/>
</dbReference>
<keyword evidence="2 4" id="KW-0863">Zinc-finger</keyword>
<dbReference type="OrthoDB" id="341421at2759"/>
<evidence type="ECO:0000259" key="5">
    <source>
        <dbReference type="PROSITE" id="PS50865"/>
    </source>
</evidence>
<evidence type="ECO:0000313" key="6">
    <source>
        <dbReference type="EMBL" id="GJE89392.1"/>
    </source>
</evidence>
<keyword evidence="7" id="KW-1185">Reference proteome</keyword>
<evidence type="ECO:0000256" key="1">
    <source>
        <dbReference type="ARBA" id="ARBA00022723"/>
    </source>
</evidence>
<dbReference type="GO" id="GO:0008270">
    <property type="term" value="F:zinc ion binding"/>
    <property type="evidence" value="ECO:0007669"/>
    <property type="project" value="UniProtKB-KW"/>
</dbReference>
<keyword evidence="1" id="KW-0479">Metal-binding</keyword>
<name>A0A9P3G567_9APHY</name>
<dbReference type="InterPro" id="IPR002893">
    <property type="entry name" value="Znf_MYND"/>
</dbReference>
<feature type="domain" description="MYND-type" evidence="5">
    <location>
        <begin position="64"/>
        <end position="105"/>
    </location>
</feature>
<evidence type="ECO:0000256" key="3">
    <source>
        <dbReference type="ARBA" id="ARBA00022833"/>
    </source>
</evidence>
<dbReference type="EMBL" id="BPQB01000012">
    <property type="protein sequence ID" value="GJE89392.1"/>
    <property type="molecule type" value="Genomic_DNA"/>
</dbReference>
<keyword evidence="3" id="KW-0862">Zinc</keyword>
<evidence type="ECO:0000256" key="2">
    <source>
        <dbReference type="ARBA" id="ARBA00022771"/>
    </source>
</evidence>
<evidence type="ECO:0000256" key="4">
    <source>
        <dbReference type="PROSITE-ProRule" id="PRU00134"/>
    </source>
</evidence>
<dbReference type="Pfam" id="PF01753">
    <property type="entry name" value="zf-MYND"/>
    <property type="match status" value="1"/>
</dbReference>
<gene>
    <name evidence="6" type="ORF">PsYK624_054920</name>
</gene>
<dbReference type="PROSITE" id="PS50865">
    <property type="entry name" value="ZF_MYND_2"/>
    <property type="match status" value="1"/>
</dbReference>
<dbReference type="AlphaFoldDB" id="A0A9P3G567"/>
<dbReference type="Gene3D" id="6.10.140.2220">
    <property type="match status" value="1"/>
</dbReference>
<accession>A0A9P3G567</accession>
<organism evidence="6 7">
    <name type="scientific">Phanerochaete sordida</name>
    <dbReference type="NCBI Taxonomy" id="48140"/>
    <lineage>
        <taxon>Eukaryota</taxon>
        <taxon>Fungi</taxon>
        <taxon>Dikarya</taxon>
        <taxon>Basidiomycota</taxon>
        <taxon>Agaricomycotina</taxon>
        <taxon>Agaricomycetes</taxon>
        <taxon>Polyporales</taxon>
        <taxon>Phanerochaetaceae</taxon>
        <taxon>Phanerochaete</taxon>
    </lineage>
</organism>
<sequence>MMLLAFAAAELEFTSILSCRPSNGPFTLLPPLFEGLPLTLFPNPTARHPASTMPLSLRKQLTQCQHCWKHKKQGVTFKRCSACQIEVYCSAECQRAAWPAHKAKCALNARSRAAACSPGAVDKQEAFRAFTSKHRPTLALCGHRALDLDRNPRNAEAYFLCVPVLQRPGAQPAERRFVAQDAEVVPYNVLPPENVASMHRVREDAYASREPGMEGVFFVVLHDVVDSAMHVVPVTYERGSGGKGPLGYKEKLLHNLNNGILV</sequence>
<comment type="caution">
    <text evidence="6">The sequence shown here is derived from an EMBL/GenBank/DDBJ whole genome shotgun (WGS) entry which is preliminary data.</text>
</comment>